<gene>
    <name evidence="1" type="ORF">PAXRUDRAFT_584083</name>
</gene>
<reference evidence="2" key="2">
    <citation type="submission" date="2015-01" db="EMBL/GenBank/DDBJ databases">
        <title>Evolutionary Origins and Diversification of the Mycorrhizal Mutualists.</title>
        <authorList>
            <consortium name="DOE Joint Genome Institute"/>
            <consortium name="Mycorrhizal Genomics Consortium"/>
            <person name="Kohler A."/>
            <person name="Kuo A."/>
            <person name="Nagy L.G."/>
            <person name="Floudas D."/>
            <person name="Copeland A."/>
            <person name="Barry K.W."/>
            <person name="Cichocki N."/>
            <person name="Veneault-Fourrey C."/>
            <person name="LaButti K."/>
            <person name="Lindquist E.A."/>
            <person name="Lipzen A."/>
            <person name="Lundell T."/>
            <person name="Morin E."/>
            <person name="Murat C."/>
            <person name="Riley R."/>
            <person name="Ohm R."/>
            <person name="Sun H."/>
            <person name="Tunlid A."/>
            <person name="Henrissat B."/>
            <person name="Grigoriev I.V."/>
            <person name="Hibbett D.S."/>
            <person name="Martin F."/>
        </authorList>
    </citation>
    <scope>NUCLEOTIDE SEQUENCE [LARGE SCALE GENOMIC DNA]</scope>
    <source>
        <strain evidence="2">Ve08.2h10</strain>
    </source>
</reference>
<dbReference type="HOGENOM" id="CLU_2469779_0_0_1"/>
<evidence type="ECO:0000313" key="2">
    <source>
        <dbReference type="Proteomes" id="UP000054538"/>
    </source>
</evidence>
<evidence type="ECO:0000313" key="1">
    <source>
        <dbReference type="EMBL" id="KIK92296.1"/>
    </source>
</evidence>
<name>A0A0D0DU11_9AGAM</name>
<organism evidence="1 2">
    <name type="scientific">Paxillus rubicundulus Ve08.2h10</name>
    <dbReference type="NCBI Taxonomy" id="930991"/>
    <lineage>
        <taxon>Eukaryota</taxon>
        <taxon>Fungi</taxon>
        <taxon>Dikarya</taxon>
        <taxon>Basidiomycota</taxon>
        <taxon>Agaricomycotina</taxon>
        <taxon>Agaricomycetes</taxon>
        <taxon>Agaricomycetidae</taxon>
        <taxon>Boletales</taxon>
        <taxon>Paxilineae</taxon>
        <taxon>Paxillaceae</taxon>
        <taxon>Paxillus</taxon>
    </lineage>
</organism>
<reference evidence="1 2" key="1">
    <citation type="submission" date="2014-04" db="EMBL/GenBank/DDBJ databases">
        <authorList>
            <consortium name="DOE Joint Genome Institute"/>
            <person name="Kuo A."/>
            <person name="Kohler A."/>
            <person name="Jargeat P."/>
            <person name="Nagy L.G."/>
            <person name="Floudas D."/>
            <person name="Copeland A."/>
            <person name="Barry K.W."/>
            <person name="Cichocki N."/>
            <person name="Veneault-Fourrey C."/>
            <person name="LaButti K."/>
            <person name="Lindquist E.A."/>
            <person name="Lipzen A."/>
            <person name="Lundell T."/>
            <person name="Morin E."/>
            <person name="Murat C."/>
            <person name="Sun H."/>
            <person name="Tunlid A."/>
            <person name="Henrissat B."/>
            <person name="Grigoriev I.V."/>
            <person name="Hibbett D.S."/>
            <person name="Martin F."/>
            <person name="Nordberg H.P."/>
            <person name="Cantor M.N."/>
            <person name="Hua S.X."/>
        </authorList>
    </citation>
    <scope>NUCLEOTIDE SEQUENCE [LARGE SCALE GENOMIC DNA]</scope>
    <source>
        <strain evidence="1 2">Ve08.2h10</strain>
    </source>
</reference>
<protein>
    <submittedName>
        <fullName evidence="1">Uncharacterized protein</fullName>
    </submittedName>
</protein>
<sequence>MLDDSFAVQCRVVIGRHTDEKVPLCATWTTPTLDPTWPCSQRCAPEPTRVIGIMGIARSATCTPCYSLDTCFGCCLAPSLAVLVAPLY</sequence>
<dbReference type="AlphaFoldDB" id="A0A0D0DU11"/>
<dbReference type="InParanoid" id="A0A0D0DU11"/>
<dbReference type="EMBL" id="KN825293">
    <property type="protein sequence ID" value="KIK92296.1"/>
    <property type="molecule type" value="Genomic_DNA"/>
</dbReference>
<keyword evidence="2" id="KW-1185">Reference proteome</keyword>
<proteinExistence type="predicted"/>
<accession>A0A0D0DU11</accession>
<dbReference type="Proteomes" id="UP000054538">
    <property type="component" value="Unassembled WGS sequence"/>
</dbReference>